<dbReference type="InterPro" id="IPR001680">
    <property type="entry name" value="WD40_rpt"/>
</dbReference>
<dbReference type="InterPro" id="IPR036388">
    <property type="entry name" value="WH-like_DNA-bd_sf"/>
</dbReference>
<feature type="repeat" description="WD" evidence="3">
    <location>
        <begin position="594"/>
        <end position="628"/>
    </location>
</feature>
<dbReference type="PANTHER" id="PTHR22847">
    <property type="entry name" value="WD40 REPEAT PROTEIN"/>
    <property type="match status" value="1"/>
</dbReference>
<dbReference type="InterPro" id="IPR019775">
    <property type="entry name" value="WD40_repeat_CS"/>
</dbReference>
<dbReference type="Pfam" id="PF17908">
    <property type="entry name" value="APAF1_C"/>
    <property type="match status" value="1"/>
</dbReference>
<keyword evidence="2" id="KW-0677">Repeat</keyword>
<feature type="repeat" description="WD" evidence="3">
    <location>
        <begin position="713"/>
        <end position="754"/>
    </location>
</feature>
<feature type="repeat" description="WD" evidence="3">
    <location>
        <begin position="501"/>
        <end position="542"/>
    </location>
</feature>
<dbReference type="SUPFAM" id="SSF50978">
    <property type="entry name" value="WD40 repeat-like"/>
    <property type="match status" value="1"/>
</dbReference>
<evidence type="ECO:0000259" key="5">
    <source>
        <dbReference type="Pfam" id="PF17908"/>
    </source>
</evidence>
<feature type="repeat" description="WD" evidence="3">
    <location>
        <begin position="1057"/>
        <end position="1098"/>
    </location>
</feature>
<dbReference type="GO" id="GO:0005829">
    <property type="term" value="C:cytosol"/>
    <property type="evidence" value="ECO:0007669"/>
    <property type="project" value="UniProtKB-ARBA"/>
</dbReference>
<dbReference type="SMART" id="SM00320">
    <property type="entry name" value="WD40"/>
    <property type="match status" value="15"/>
</dbReference>
<feature type="repeat" description="WD" evidence="3">
    <location>
        <begin position="755"/>
        <end position="796"/>
    </location>
</feature>
<organism evidence="6 7">
    <name type="scientific">[Myrmecia] bisecta</name>
    <dbReference type="NCBI Taxonomy" id="41462"/>
    <lineage>
        <taxon>Eukaryota</taxon>
        <taxon>Viridiplantae</taxon>
        <taxon>Chlorophyta</taxon>
        <taxon>core chlorophytes</taxon>
        <taxon>Trebouxiophyceae</taxon>
        <taxon>Trebouxiales</taxon>
        <taxon>Trebouxiaceae</taxon>
        <taxon>Myrmecia</taxon>
    </lineage>
</organism>
<dbReference type="PROSITE" id="PS50294">
    <property type="entry name" value="WD_REPEATS_REGION"/>
    <property type="match status" value="8"/>
</dbReference>
<dbReference type="InterPro" id="IPR041452">
    <property type="entry name" value="APAF1_C"/>
</dbReference>
<feature type="repeat" description="WD" evidence="3">
    <location>
        <begin position="974"/>
        <end position="1015"/>
    </location>
</feature>
<evidence type="ECO:0000313" key="6">
    <source>
        <dbReference type="EMBL" id="KAK9810336.1"/>
    </source>
</evidence>
<feature type="repeat" description="WD" evidence="3">
    <location>
        <begin position="459"/>
        <end position="500"/>
    </location>
</feature>
<evidence type="ECO:0000256" key="3">
    <source>
        <dbReference type="PROSITE-ProRule" id="PRU00221"/>
    </source>
</evidence>
<proteinExistence type="predicted"/>
<dbReference type="Gene3D" id="2.130.10.10">
    <property type="entry name" value="YVTN repeat-like/Quinoprotein amine dehydrogenase"/>
    <property type="match status" value="5"/>
</dbReference>
<feature type="domain" description="APAF-1 helical" evidence="5">
    <location>
        <begin position="298"/>
        <end position="385"/>
    </location>
</feature>
<dbReference type="GO" id="GO:1990234">
    <property type="term" value="C:transferase complex"/>
    <property type="evidence" value="ECO:0007669"/>
    <property type="project" value="UniProtKB-ARBA"/>
</dbReference>
<dbReference type="PROSITE" id="PS50082">
    <property type="entry name" value="WD_REPEATS_2"/>
    <property type="match status" value="14"/>
</dbReference>
<dbReference type="Proteomes" id="UP001489004">
    <property type="component" value="Unassembled WGS sequence"/>
</dbReference>
<name>A0AAW1PLM7_9CHLO</name>
<feature type="repeat" description="WD" evidence="3">
    <location>
        <begin position="629"/>
        <end position="670"/>
    </location>
</feature>
<comment type="caution">
    <text evidence="6">The sequence shown here is derived from an EMBL/GenBank/DDBJ whole genome shotgun (WGS) entry which is preliminary data.</text>
</comment>
<evidence type="ECO:0000313" key="7">
    <source>
        <dbReference type="Proteomes" id="UP001489004"/>
    </source>
</evidence>
<reference evidence="6 7" key="1">
    <citation type="journal article" date="2024" name="Nat. Commun.">
        <title>Phylogenomics reveals the evolutionary origins of lichenization in chlorophyte algae.</title>
        <authorList>
            <person name="Puginier C."/>
            <person name="Libourel C."/>
            <person name="Otte J."/>
            <person name="Skaloud P."/>
            <person name="Haon M."/>
            <person name="Grisel S."/>
            <person name="Petersen M."/>
            <person name="Berrin J.G."/>
            <person name="Delaux P.M."/>
            <person name="Dal Grande F."/>
            <person name="Keller J."/>
        </authorList>
    </citation>
    <scope>NUCLEOTIDE SEQUENCE [LARGE SCALE GENOMIC DNA]</scope>
    <source>
        <strain evidence="6 7">SAG 2043</strain>
    </source>
</reference>
<keyword evidence="7" id="KW-1185">Reference proteome</keyword>
<dbReference type="SUPFAM" id="SSF50998">
    <property type="entry name" value="Quinoprotein alcohol dehydrogenase-like"/>
    <property type="match status" value="1"/>
</dbReference>
<accession>A0AAW1PLM7</accession>
<dbReference type="PRINTS" id="PR00320">
    <property type="entry name" value="GPROTEINBRPT"/>
</dbReference>
<evidence type="ECO:0000256" key="1">
    <source>
        <dbReference type="ARBA" id="ARBA00022574"/>
    </source>
</evidence>
<dbReference type="EMBL" id="JALJOR010000010">
    <property type="protein sequence ID" value="KAK9810336.1"/>
    <property type="molecule type" value="Genomic_DNA"/>
</dbReference>
<feature type="repeat" description="WD" evidence="3">
    <location>
        <begin position="543"/>
        <end position="584"/>
    </location>
</feature>
<gene>
    <name evidence="6" type="ORF">WJX72_008917</name>
</gene>
<dbReference type="InterPro" id="IPR020472">
    <property type="entry name" value="WD40_PAC1"/>
</dbReference>
<dbReference type="CDD" id="cd00200">
    <property type="entry name" value="WD40"/>
    <property type="match status" value="2"/>
</dbReference>
<dbReference type="Gene3D" id="1.25.40.370">
    <property type="match status" value="1"/>
</dbReference>
<dbReference type="InterPro" id="IPR015943">
    <property type="entry name" value="WD40/YVTN_repeat-like_dom_sf"/>
</dbReference>
<feature type="repeat" description="WD" evidence="3">
    <location>
        <begin position="1015"/>
        <end position="1056"/>
    </location>
</feature>
<feature type="repeat" description="WD" evidence="3">
    <location>
        <begin position="671"/>
        <end position="712"/>
    </location>
</feature>
<evidence type="ECO:0000256" key="2">
    <source>
        <dbReference type="ARBA" id="ARBA00022737"/>
    </source>
</evidence>
<dbReference type="Gene3D" id="1.10.10.10">
    <property type="entry name" value="Winged helix-like DNA-binding domain superfamily/Winged helix DNA-binding domain"/>
    <property type="match status" value="1"/>
</dbReference>
<sequence>MHGAWLFPLISEQICYPQPAVSKQLEKVKTGHKVSGDSAYLGRELGGSTSSERIASIYDPAAVAKAAAKAPAPAAPSPQASAEGQNAAAAMRDADPATPRDQLAGCGQSRLAAGADHEARDRLPPLRLSTERRASVERRSLEAQSQDRRGSRDSGSGSARRSDHSRRSSFALERASMESNRASLEMFRVTTDSDMVKREEVQAVDIDSLCIQLGIPEALRARYVRLAVVPSDTPLPMSMLMRLWSPGSETDAEATANMMEDRSIMRVACLYDGSAWALVQAEHLKLLQGAACIPVAKFHAELLDSYLTGHSSVLAVPDDGYFMQNVGHHLVGAERLKDLKALLISPHWLEHKLHSYGVASVVADFRRFLMATADDEVKLLLEAFQMSVSACIAHPDVAMLACQMVGRLMAVSQSHLLQGWMAEREAPIMPPDGQPLRTRCLMPMTPSLEQAGGLQRMALRGHTGGINKVLLTPGGIDVITASADSTARVWDMEIGDCVLLLEGHTGPILDMATAADGSLLITASEDQTACVWELEKGTCLSVLEGHTGALNGVALDAYGRIAVTVAADGTARVWDLASGKCAHMLQGHAGLGVVWSVALTPDGRRAVTTSEDFTARVWDVVSGTCAHVLQGHSGWVVDVALTADASRAITASHDGTARVWDLWTGACEHVLEGHVGRINAVRVATTEKTAITVSDDFTARVWDWSTGKCMHVLEGHGGWLSDVAITYNGTKGVTVSGDDLAVVWDLHTGVCLNVLEGHSNEVRSVILTRRGRFAVTGSEDGTARVWDLQAGSMQVQRSHNGKVTAVSVQPNCNTALSVGEDGVGLVWDVATGACKSSLQGHTTALRWAVVMDDGEHALTASGDRMVKAWHLASGTCTSTLPIHQGSRVKSFAASRNGRTAVIVLFDSTVAVWDLETLQIRCMLQKWGDRDAARVHSGGVNAVYMSHNNMHAVTVSKDCTARIWNLETGDCERVLEGHTDGVTGAALSDDGQLVVTVSYDRTARLWSMQSGQCRYVLEHDKPVTSAAISPNSLRALTTTDDHLGHLWDLESGINICTLPGHKEQITDSAFSPDSTYAATCSHDCTLRLYDADAGSLEGFFMADAGLTTCSFAGGFPAKTLVVGSDSGAIHFLKLTS</sequence>
<feature type="compositionally biased region" description="Low complexity" evidence="4">
    <location>
        <begin position="69"/>
        <end position="101"/>
    </location>
</feature>
<dbReference type="Pfam" id="PF00400">
    <property type="entry name" value="WD40"/>
    <property type="match status" value="14"/>
</dbReference>
<feature type="repeat" description="WD" evidence="3">
    <location>
        <begin position="932"/>
        <end position="973"/>
    </location>
</feature>
<feature type="repeat" description="WD" evidence="3">
    <location>
        <begin position="838"/>
        <end position="879"/>
    </location>
</feature>
<dbReference type="InterPro" id="IPR011047">
    <property type="entry name" value="Quinoprotein_ADH-like_sf"/>
</dbReference>
<dbReference type="PROSITE" id="PS00678">
    <property type="entry name" value="WD_REPEATS_1"/>
    <property type="match status" value="7"/>
</dbReference>
<feature type="region of interest" description="Disordered" evidence="4">
    <location>
        <begin position="69"/>
        <end position="175"/>
    </location>
</feature>
<protein>
    <recommendedName>
        <fullName evidence="5">APAF-1 helical domain-containing protein</fullName>
    </recommendedName>
</protein>
<feature type="compositionally biased region" description="Basic and acidic residues" evidence="4">
    <location>
        <begin position="115"/>
        <end position="152"/>
    </location>
</feature>
<evidence type="ECO:0000256" key="4">
    <source>
        <dbReference type="SAM" id="MobiDB-lite"/>
    </source>
</evidence>
<keyword evidence="1 3" id="KW-0853">WD repeat</keyword>
<dbReference type="AlphaFoldDB" id="A0AAW1PLM7"/>
<feature type="repeat" description="WD" evidence="3">
    <location>
        <begin position="796"/>
        <end position="837"/>
    </location>
</feature>
<dbReference type="PANTHER" id="PTHR22847:SF637">
    <property type="entry name" value="WD REPEAT DOMAIN 5B"/>
    <property type="match status" value="1"/>
</dbReference>
<dbReference type="InterPro" id="IPR036322">
    <property type="entry name" value="WD40_repeat_dom_sf"/>
</dbReference>